<evidence type="ECO:0000313" key="2">
    <source>
        <dbReference type="EMBL" id="KAK2159290.1"/>
    </source>
</evidence>
<keyword evidence="1" id="KW-0732">Signal</keyword>
<feature type="chain" id="PRO_5042224822" evidence="1">
    <location>
        <begin position="20"/>
        <end position="131"/>
    </location>
</feature>
<sequence length="131" mass="14843">MPAVYVLAVVLMCLANTGADDQPQYGRRVKRAATETCLRKGKPCRTVLLWKPKCCGDTVCYWTNGVSLKKKCQRDFQCCESLICHRKSFLRLDGKCGKKYGPNKLCFDHNSCLSGVCKRQVDKLWLEGKCK</sequence>
<evidence type="ECO:0000256" key="1">
    <source>
        <dbReference type="SAM" id="SignalP"/>
    </source>
</evidence>
<proteinExistence type="predicted"/>
<evidence type="ECO:0000313" key="3">
    <source>
        <dbReference type="Proteomes" id="UP001208570"/>
    </source>
</evidence>
<gene>
    <name evidence="2" type="ORF">LSH36_155g05016</name>
</gene>
<dbReference type="AlphaFoldDB" id="A0AAD9JV69"/>
<dbReference type="EMBL" id="JAODUP010000155">
    <property type="protein sequence ID" value="KAK2159290.1"/>
    <property type="molecule type" value="Genomic_DNA"/>
</dbReference>
<comment type="caution">
    <text evidence="2">The sequence shown here is derived from an EMBL/GenBank/DDBJ whole genome shotgun (WGS) entry which is preliminary data.</text>
</comment>
<reference evidence="2" key="1">
    <citation type="journal article" date="2023" name="Mol. Biol. Evol.">
        <title>Third-Generation Sequencing Reveals the Adaptive Role of the Epigenome in Three Deep-Sea Polychaetes.</title>
        <authorList>
            <person name="Perez M."/>
            <person name="Aroh O."/>
            <person name="Sun Y."/>
            <person name="Lan Y."/>
            <person name="Juniper S.K."/>
            <person name="Young C.R."/>
            <person name="Angers B."/>
            <person name="Qian P.Y."/>
        </authorList>
    </citation>
    <scope>NUCLEOTIDE SEQUENCE</scope>
    <source>
        <strain evidence="2">P08H-3</strain>
    </source>
</reference>
<protein>
    <submittedName>
        <fullName evidence="2">Uncharacterized protein</fullName>
    </submittedName>
</protein>
<dbReference type="Proteomes" id="UP001208570">
    <property type="component" value="Unassembled WGS sequence"/>
</dbReference>
<accession>A0AAD9JV69</accession>
<keyword evidence="3" id="KW-1185">Reference proteome</keyword>
<organism evidence="2 3">
    <name type="scientific">Paralvinella palmiformis</name>
    <dbReference type="NCBI Taxonomy" id="53620"/>
    <lineage>
        <taxon>Eukaryota</taxon>
        <taxon>Metazoa</taxon>
        <taxon>Spiralia</taxon>
        <taxon>Lophotrochozoa</taxon>
        <taxon>Annelida</taxon>
        <taxon>Polychaeta</taxon>
        <taxon>Sedentaria</taxon>
        <taxon>Canalipalpata</taxon>
        <taxon>Terebellida</taxon>
        <taxon>Terebelliformia</taxon>
        <taxon>Alvinellidae</taxon>
        <taxon>Paralvinella</taxon>
    </lineage>
</organism>
<name>A0AAD9JV69_9ANNE</name>
<feature type="signal peptide" evidence="1">
    <location>
        <begin position="1"/>
        <end position="19"/>
    </location>
</feature>